<dbReference type="SUPFAM" id="SSF50939">
    <property type="entry name" value="Sialidases"/>
    <property type="match status" value="1"/>
</dbReference>
<feature type="chain" id="PRO_5045989742" evidence="1">
    <location>
        <begin position="19"/>
        <end position="440"/>
    </location>
</feature>
<keyword evidence="3" id="KW-1185">Reference proteome</keyword>
<dbReference type="Pfam" id="PF15892">
    <property type="entry name" value="BNR_4"/>
    <property type="match status" value="1"/>
</dbReference>
<organism evidence="2 3">
    <name type="scientific">Flavihumibacter stibioxidans</name>
    <dbReference type="NCBI Taxonomy" id="1834163"/>
    <lineage>
        <taxon>Bacteria</taxon>
        <taxon>Pseudomonadati</taxon>
        <taxon>Bacteroidota</taxon>
        <taxon>Chitinophagia</taxon>
        <taxon>Chitinophagales</taxon>
        <taxon>Chitinophagaceae</taxon>
        <taxon>Flavihumibacter</taxon>
    </lineage>
</organism>
<gene>
    <name evidence="2" type="ORF">BC349_05150</name>
</gene>
<feature type="signal peptide" evidence="1">
    <location>
        <begin position="1"/>
        <end position="18"/>
    </location>
</feature>
<comment type="caution">
    <text evidence="2">The sequence shown here is derived from an EMBL/GenBank/DDBJ whole genome shotgun (WGS) entry which is preliminary data.</text>
</comment>
<name>A0ABR7M5P2_9BACT</name>
<dbReference type="EMBL" id="MBUA01000001">
    <property type="protein sequence ID" value="MBC6490339.1"/>
    <property type="molecule type" value="Genomic_DNA"/>
</dbReference>
<evidence type="ECO:0000313" key="3">
    <source>
        <dbReference type="Proteomes" id="UP000765802"/>
    </source>
</evidence>
<protein>
    <submittedName>
        <fullName evidence="2">Neuraminidase</fullName>
    </submittedName>
</protein>
<reference evidence="2 3" key="1">
    <citation type="submission" date="2016-07" db="EMBL/GenBank/DDBJ databases">
        <title>Genome analysis of Flavihumibacter stibioxidans YS-17.</title>
        <authorList>
            <person name="Shi K."/>
            <person name="Han Y."/>
            <person name="Wang G."/>
        </authorList>
    </citation>
    <scope>NUCLEOTIDE SEQUENCE [LARGE SCALE GENOMIC DNA]</scope>
    <source>
        <strain evidence="2 3">YS-17</strain>
    </source>
</reference>
<evidence type="ECO:0000313" key="2">
    <source>
        <dbReference type="EMBL" id="MBC6490339.1"/>
    </source>
</evidence>
<dbReference type="Proteomes" id="UP000765802">
    <property type="component" value="Unassembled WGS sequence"/>
</dbReference>
<dbReference type="InterPro" id="IPR036278">
    <property type="entry name" value="Sialidase_sf"/>
</dbReference>
<sequence length="440" mass="49970">MRLFLPAILVLGSVMSSAQEAYKQPHIRLVNVSEGWAGNSVNAVVFRKNSVVSWRDLQFIAFYDQDQQVVLGKRTLGSNQWELKYTGLKGRATDAHNSISIMVDGDGYLHLSWDHHNNVLHYAKSLQPRTLELGAGQPMTGIKEQSVSYPEFFRMPDGDILFMYRNGESGRGDLVINRYMLKEKSWRQLHSGLISGEGKRNAYWQACVDKKGTIHISWVWRESPDVASNHDLCYARSKDGGITWENSRGNPYTLPITASGAEYAFRIPQNSELINQTSMAADERGRPYIATYWREAGDSIPDYHIVCLDAKNRWTSTRLDFRRTAFSLSGAGTKSIPISRPQIALAGAGKRARLVMLFRDRERGSRASAIVVQQLRKKRWKLIDLSSGSLGAWEPSFDTELWKEKYILHLFIQKVEQADAEGLVQAKPQMVSVLEWKPEW</sequence>
<accession>A0ABR7M5P2</accession>
<proteinExistence type="predicted"/>
<keyword evidence="1" id="KW-0732">Signal</keyword>
<evidence type="ECO:0000256" key="1">
    <source>
        <dbReference type="SAM" id="SignalP"/>
    </source>
</evidence>